<dbReference type="HOGENOM" id="CLU_1754682_0_0_2"/>
<keyword evidence="2" id="KW-0812">Transmembrane</keyword>
<accession>G0LLG4</accession>
<keyword evidence="2" id="KW-0472">Membrane</keyword>
<evidence type="ECO:0000313" key="4">
    <source>
        <dbReference type="Proteomes" id="UP000007954"/>
    </source>
</evidence>
<feature type="compositionally biased region" description="Polar residues" evidence="1">
    <location>
        <begin position="38"/>
        <end position="49"/>
    </location>
</feature>
<evidence type="ECO:0000256" key="1">
    <source>
        <dbReference type="SAM" id="MobiDB-lite"/>
    </source>
</evidence>
<sequence length="148" mass="15306">MTSAEETASSTSNDPNGSADVDVDVESTMTTEESSSTRATNQPKPSPQGQPGLGRRILLTLGGTVIILSAGIGWIVGSNAAQTVARIKILNTPVAIPITPLSLSLYGILVSSLFITVLFGLVLIASRIESHDEINVDNSGSTGTDHDS</sequence>
<feature type="compositionally biased region" description="Low complexity" evidence="1">
    <location>
        <begin position="26"/>
        <end position="37"/>
    </location>
</feature>
<dbReference type="GeneID" id="12447746"/>
<evidence type="ECO:0000313" key="3">
    <source>
        <dbReference type="EMBL" id="CCC40770.1"/>
    </source>
</evidence>
<evidence type="ECO:0008006" key="5">
    <source>
        <dbReference type="Google" id="ProtNLM"/>
    </source>
</evidence>
<gene>
    <name evidence="3" type="ordered locus">Hqrw_2972</name>
</gene>
<dbReference type="KEGG" id="hwc:Hqrw_2972"/>
<evidence type="ECO:0000256" key="2">
    <source>
        <dbReference type="SAM" id="Phobius"/>
    </source>
</evidence>
<proteinExistence type="predicted"/>
<dbReference type="AlphaFoldDB" id="G0LLG4"/>
<feature type="transmembrane region" description="Helical" evidence="2">
    <location>
        <begin position="57"/>
        <end position="76"/>
    </location>
</feature>
<dbReference type="EMBL" id="FR746099">
    <property type="protein sequence ID" value="CCC40770.1"/>
    <property type="molecule type" value="Genomic_DNA"/>
</dbReference>
<feature type="region of interest" description="Disordered" evidence="1">
    <location>
        <begin position="1"/>
        <end position="53"/>
    </location>
</feature>
<name>G0LLG4_HALWC</name>
<protein>
    <recommendedName>
        <fullName evidence="5">Cox cluster protein</fullName>
    </recommendedName>
</protein>
<feature type="transmembrane region" description="Helical" evidence="2">
    <location>
        <begin position="103"/>
        <end position="125"/>
    </location>
</feature>
<reference evidence="3 4" key="1">
    <citation type="journal article" date="2011" name="PLoS ONE">
        <title>Haloquadratum walsbyi: limited diversity in a global pond.</title>
        <authorList>
            <person name="Dyall-Smith M."/>
            <person name="Pfeiffer F."/>
            <person name="Klee K."/>
            <person name="Palm P."/>
            <person name="Gross K."/>
            <person name="Schuster S.C."/>
            <person name="Rampp M."/>
            <person name="Oesterhelt D."/>
        </authorList>
    </citation>
    <scope>NUCLEOTIDE SEQUENCE [LARGE SCALE GENOMIC DNA]</scope>
    <source>
        <strain evidence="4">DSM 16854 / JCM 12705 / C23</strain>
    </source>
</reference>
<organism evidence="3 4">
    <name type="scientific">Haloquadratum walsbyi (strain DSM 16854 / JCM 12705 / C23)</name>
    <dbReference type="NCBI Taxonomy" id="768065"/>
    <lineage>
        <taxon>Archaea</taxon>
        <taxon>Methanobacteriati</taxon>
        <taxon>Methanobacteriota</taxon>
        <taxon>Stenosarchaea group</taxon>
        <taxon>Halobacteria</taxon>
        <taxon>Halobacteriales</taxon>
        <taxon>Haloferacaceae</taxon>
        <taxon>Haloquadratum</taxon>
    </lineage>
</organism>
<dbReference type="RefSeq" id="WP_014556307.1">
    <property type="nucleotide sequence ID" value="NC_017459.1"/>
</dbReference>
<feature type="compositionally biased region" description="Low complexity" evidence="1">
    <location>
        <begin position="1"/>
        <end position="12"/>
    </location>
</feature>
<keyword evidence="2" id="KW-1133">Transmembrane helix</keyword>
<dbReference type="Proteomes" id="UP000007954">
    <property type="component" value="Chromosome"/>
</dbReference>